<proteinExistence type="predicted"/>
<sequence length="87" mass="9222">MPIRPPLLLVALAAGLLSACSPPDAPEIRTLGSAEARREPYPEIVPTGPLLAQATTRVTPDDTAQVQAAGAETARRARLLQNRNLDQ</sequence>
<keyword evidence="1" id="KW-0732">Signal</keyword>
<evidence type="ECO:0000313" key="2">
    <source>
        <dbReference type="EMBL" id="OWJ80537.1"/>
    </source>
</evidence>
<evidence type="ECO:0008006" key="4">
    <source>
        <dbReference type="Google" id="ProtNLM"/>
    </source>
</evidence>
<feature type="chain" id="PRO_5012397295" description="DUF3035 domain-containing protein" evidence="1">
    <location>
        <begin position="26"/>
        <end position="87"/>
    </location>
</feature>
<feature type="signal peptide" evidence="1">
    <location>
        <begin position="1"/>
        <end position="25"/>
    </location>
</feature>
<organism evidence="2 3">
    <name type="scientific">Haematobacter genomosp. 1</name>
    <dbReference type="NCBI Taxonomy" id="366618"/>
    <lineage>
        <taxon>Bacteria</taxon>
        <taxon>Pseudomonadati</taxon>
        <taxon>Pseudomonadota</taxon>
        <taxon>Alphaproteobacteria</taxon>
        <taxon>Rhodobacterales</taxon>
        <taxon>Paracoccaceae</taxon>
        <taxon>Haematobacter</taxon>
    </lineage>
</organism>
<name>A0A212AGB6_9RHOB</name>
<evidence type="ECO:0000313" key="3">
    <source>
        <dbReference type="Proteomes" id="UP000196878"/>
    </source>
</evidence>
<dbReference type="EMBL" id="NIPW01000004">
    <property type="protein sequence ID" value="OWJ80537.1"/>
    <property type="molecule type" value="Genomic_DNA"/>
</dbReference>
<dbReference type="OrthoDB" id="9972411at2"/>
<keyword evidence="3" id="KW-1185">Reference proteome</keyword>
<dbReference type="Proteomes" id="UP000196878">
    <property type="component" value="Unassembled WGS sequence"/>
</dbReference>
<reference evidence="2 3" key="1">
    <citation type="submission" date="2016-12" db="EMBL/GenBank/DDBJ databases">
        <title>Comparison of Traditional DNA-DNA Hybridization with In Silico Genomic Analysis.</title>
        <authorList>
            <person name="Nicholson A.C."/>
            <person name="Humrighouse B.W."/>
            <person name="Graziano J."/>
            <person name="Lasker B."/>
            <person name="Whitney A.M."/>
            <person name="Mcquiston J.R."/>
        </authorList>
    </citation>
    <scope>NUCLEOTIDE SEQUENCE [LARGE SCALE GENOMIC DNA]</scope>
    <source>
        <strain evidence="2 3">H2240</strain>
    </source>
</reference>
<dbReference type="PROSITE" id="PS51257">
    <property type="entry name" value="PROKAR_LIPOPROTEIN"/>
    <property type="match status" value="1"/>
</dbReference>
<dbReference type="AlphaFoldDB" id="A0A212AGB6"/>
<dbReference type="RefSeq" id="WP_088213848.1">
    <property type="nucleotide sequence ID" value="NZ_NIPW01000004.1"/>
</dbReference>
<gene>
    <name evidence="2" type="ORF">CDV49_01755</name>
</gene>
<protein>
    <recommendedName>
        <fullName evidence="4">DUF3035 domain-containing protein</fullName>
    </recommendedName>
</protein>
<evidence type="ECO:0000256" key="1">
    <source>
        <dbReference type="SAM" id="SignalP"/>
    </source>
</evidence>
<comment type="caution">
    <text evidence="2">The sequence shown here is derived from an EMBL/GenBank/DDBJ whole genome shotgun (WGS) entry which is preliminary data.</text>
</comment>
<accession>A0A212AGB6</accession>